<comment type="caution">
    <text evidence="7">The sequence shown here is derived from an EMBL/GenBank/DDBJ whole genome shotgun (WGS) entry which is preliminary data.</text>
</comment>
<evidence type="ECO:0000256" key="3">
    <source>
        <dbReference type="ARBA" id="ARBA00022691"/>
    </source>
</evidence>
<name>A0A9W6P709_9ACTN</name>
<dbReference type="GO" id="GO:0008171">
    <property type="term" value="F:O-methyltransferase activity"/>
    <property type="evidence" value="ECO:0007669"/>
    <property type="project" value="InterPro"/>
</dbReference>
<dbReference type="InterPro" id="IPR001077">
    <property type="entry name" value="COMT_C"/>
</dbReference>
<dbReference type="PROSITE" id="PS51683">
    <property type="entry name" value="SAM_OMT_II"/>
    <property type="match status" value="1"/>
</dbReference>
<dbReference type="AlphaFoldDB" id="A0A9W6P709"/>
<keyword evidence="2" id="KW-0808">Transferase</keyword>
<dbReference type="SUPFAM" id="SSF53335">
    <property type="entry name" value="S-adenosyl-L-methionine-dependent methyltransferases"/>
    <property type="match status" value="1"/>
</dbReference>
<dbReference type="RefSeq" id="WP_285759648.1">
    <property type="nucleotide sequence ID" value="NZ_BSQG01000004.1"/>
</dbReference>
<evidence type="ECO:0000313" key="7">
    <source>
        <dbReference type="EMBL" id="GLU48201.1"/>
    </source>
</evidence>
<dbReference type="PIRSF" id="PIRSF005739">
    <property type="entry name" value="O-mtase"/>
    <property type="match status" value="1"/>
</dbReference>
<dbReference type="PANTHER" id="PTHR43712">
    <property type="entry name" value="PUTATIVE (AFU_ORTHOLOGUE AFUA_4G14580)-RELATED"/>
    <property type="match status" value="1"/>
</dbReference>
<dbReference type="Gene3D" id="1.10.10.10">
    <property type="entry name" value="Winged helix-like DNA-binding domain superfamily/Winged helix DNA-binding domain"/>
    <property type="match status" value="1"/>
</dbReference>
<dbReference type="EMBL" id="BSQG01000004">
    <property type="protein sequence ID" value="GLU48201.1"/>
    <property type="molecule type" value="Genomic_DNA"/>
</dbReference>
<accession>A0A9W6P709</accession>
<sequence>MRSDADTVLALLTAPWTTHAVHTALRIGVFDILDEGPRTTGDIAHRTRTHAPSLERLLRLLTATHLVTPHPDGHALAPAARLLTRAHPHSLAPLARLYALPAITSAWQHLEHTIRTGHAAFPHANGAPVYPYLHATPDDAAVFDTAMAAASHTAATRLATDHDFTTARTLTDVGGGNGRFLATLMAHHPHLSGTLTDRADVLARLDPAMDRLVAQGRARTRPADFFTDAAPPADVYTLSRVLHNWDDADAARILTRIRSTMPAHARLLVVERLLSPDSTLSIAHDLHMMAITGGRERTRDQYAALCTRAHLDLAHVLHLDAGFCALVAVPAQAH</sequence>
<evidence type="ECO:0000259" key="5">
    <source>
        <dbReference type="Pfam" id="PF00891"/>
    </source>
</evidence>
<keyword evidence="8" id="KW-1185">Reference proteome</keyword>
<reference evidence="7" key="1">
    <citation type="submission" date="2023-02" db="EMBL/GenBank/DDBJ databases">
        <title>Nocardiopsis ansamitocini NBRC 112285.</title>
        <authorList>
            <person name="Ichikawa N."/>
            <person name="Sato H."/>
            <person name="Tonouchi N."/>
        </authorList>
    </citation>
    <scope>NUCLEOTIDE SEQUENCE</scope>
    <source>
        <strain evidence="7">NBRC 112285</strain>
    </source>
</reference>
<evidence type="ECO:0000256" key="1">
    <source>
        <dbReference type="ARBA" id="ARBA00022603"/>
    </source>
</evidence>
<feature type="active site" description="Proton acceptor" evidence="4">
    <location>
        <position position="243"/>
    </location>
</feature>
<dbReference type="Pfam" id="PF00891">
    <property type="entry name" value="Methyltransf_2"/>
    <property type="match status" value="1"/>
</dbReference>
<protein>
    <submittedName>
        <fullName evidence="7">Methyltransferase</fullName>
    </submittedName>
</protein>
<dbReference type="Pfam" id="PF08100">
    <property type="entry name" value="Dimerisation"/>
    <property type="match status" value="1"/>
</dbReference>
<dbReference type="InterPro" id="IPR016461">
    <property type="entry name" value="COMT-like"/>
</dbReference>
<keyword evidence="3" id="KW-0949">S-adenosyl-L-methionine</keyword>
<dbReference type="InterPro" id="IPR029063">
    <property type="entry name" value="SAM-dependent_MTases_sf"/>
</dbReference>
<dbReference type="Gene3D" id="1.10.287.1350">
    <property type="match status" value="1"/>
</dbReference>
<evidence type="ECO:0000256" key="4">
    <source>
        <dbReference type="PIRSR" id="PIRSR005739-1"/>
    </source>
</evidence>
<gene>
    <name evidence="7" type="ORF">Nans01_25520</name>
</gene>
<dbReference type="InterPro" id="IPR036388">
    <property type="entry name" value="WH-like_DNA-bd_sf"/>
</dbReference>
<dbReference type="SUPFAM" id="SSF46785">
    <property type="entry name" value="Winged helix' DNA-binding domain"/>
    <property type="match status" value="1"/>
</dbReference>
<dbReference type="Proteomes" id="UP001165092">
    <property type="component" value="Unassembled WGS sequence"/>
</dbReference>
<evidence type="ECO:0000313" key="8">
    <source>
        <dbReference type="Proteomes" id="UP001165092"/>
    </source>
</evidence>
<dbReference type="GO" id="GO:0032259">
    <property type="term" value="P:methylation"/>
    <property type="evidence" value="ECO:0007669"/>
    <property type="project" value="UniProtKB-KW"/>
</dbReference>
<dbReference type="GO" id="GO:0046983">
    <property type="term" value="F:protein dimerization activity"/>
    <property type="evidence" value="ECO:0007669"/>
    <property type="project" value="InterPro"/>
</dbReference>
<feature type="domain" description="O-methyltransferase dimerisation" evidence="6">
    <location>
        <begin position="13"/>
        <end position="84"/>
    </location>
</feature>
<feature type="domain" description="O-methyltransferase C-terminal" evidence="5">
    <location>
        <begin position="107"/>
        <end position="309"/>
    </location>
</feature>
<dbReference type="PANTHER" id="PTHR43712:SF2">
    <property type="entry name" value="O-METHYLTRANSFERASE CICE"/>
    <property type="match status" value="1"/>
</dbReference>
<dbReference type="Gene3D" id="3.40.50.150">
    <property type="entry name" value="Vaccinia Virus protein VP39"/>
    <property type="match status" value="1"/>
</dbReference>
<dbReference type="InterPro" id="IPR012967">
    <property type="entry name" value="COMT_dimerisation"/>
</dbReference>
<proteinExistence type="predicted"/>
<evidence type="ECO:0000256" key="2">
    <source>
        <dbReference type="ARBA" id="ARBA00022679"/>
    </source>
</evidence>
<evidence type="ECO:0000259" key="6">
    <source>
        <dbReference type="Pfam" id="PF08100"/>
    </source>
</evidence>
<keyword evidence="1 7" id="KW-0489">Methyltransferase</keyword>
<organism evidence="7 8">
    <name type="scientific">Nocardiopsis ansamitocini</name>
    <dbReference type="NCBI Taxonomy" id="1670832"/>
    <lineage>
        <taxon>Bacteria</taxon>
        <taxon>Bacillati</taxon>
        <taxon>Actinomycetota</taxon>
        <taxon>Actinomycetes</taxon>
        <taxon>Streptosporangiales</taxon>
        <taxon>Nocardiopsidaceae</taxon>
        <taxon>Nocardiopsis</taxon>
    </lineage>
</organism>
<dbReference type="InterPro" id="IPR036390">
    <property type="entry name" value="WH_DNA-bd_sf"/>
</dbReference>